<comment type="caution">
    <text evidence="3">The sequence shown here is derived from an EMBL/GenBank/DDBJ whole genome shotgun (WGS) entry which is preliminary data.</text>
</comment>
<dbReference type="GeneID" id="66302210"/>
<dbReference type="KEGG" id="cchv:BTM20_10035"/>
<dbReference type="RefSeq" id="WP_021876204.1">
    <property type="nucleotide sequence ID" value="NZ_CP018624.1"/>
</dbReference>
<dbReference type="PANTHER" id="PTHR33744:SF15">
    <property type="entry name" value="CARBOHYDRATE DIACID REGULATOR"/>
    <property type="match status" value="1"/>
</dbReference>
<feature type="domain" description="Putative sugar diacid recognition" evidence="1">
    <location>
        <begin position="2"/>
        <end position="131"/>
    </location>
</feature>
<dbReference type="InterPro" id="IPR042070">
    <property type="entry name" value="PucR_C-HTH_sf"/>
</dbReference>
<proteinExistence type="predicted"/>
<evidence type="ECO:0000313" key="4">
    <source>
        <dbReference type="Proteomes" id="UP000775179"/>
    </source>
</evidence>
<evidence type="ECO:0000259" key="2">
    <source>
        <dbReference type="Pfam" id="PF13556"/>
    </source>
</evidence>
<protein>
    <submittedName>
        <fullName evidence="3">Helix-turn-helix domain-containing protein</fullName>
    </submittedName>
</protein>
<dbReference type="EMBL" id="JAIFTX010000021">
    <property type="protein sequence ID" value="MBX7291328.1"/>
    <property type="molecule type" value="Genomic_DNA"/>
</dbReference>
<dbReference type="InterPro" id="IPR051448">
    <property type="entry name" value="CdaR-like_regulators"/>
</dbReference>
<dbReference type="Gene3D" id="1.10.10.2840">
    <property type="entry name" value="PucR C-terminal helix-turn-helix domain"/>
    <property type="match status" value="1"/>
</dbReference>
<feature type="domain" description="PucR C-terminal helix-turn-helix" evidence="2">
    <location>
        <begin position="287"/>
        <end position="343"/>
    </location>
</feature>
<gene>
    <name evidence="3" type="ORF">K4H94_09910</name>
</gene>
<dbReference type="Pfam" id="PF05651">
    <property type="entry name" value="Diacid_rec"/>
    <property type="match status" value="1"/>
</dbReference>
<dbReference type="InterPro" id="IPR025736">
    <property type="entry name" value="PucR_C-HTH_dom"/>
</dbReference>
<dbReference type="Pfam" id="PF13556">
    <property type="entry name" value="HTH_30"/>
    <property type="match status" value="1"/>
</dbReference>
<accession>A0ABD4RJ59</accession>
<dbReference type="AlphaFoldDB" id="A0ABD4RJ59"/>
<sequence length="350" mass="41158">MLSKELAQNIVDKMMDVIPYNVNVMDYKGKIIGSGDYLRIGNVHEGAKKALKEKRVIEIYERVDNSRPGVNTPIIFRGEIIGVIGITGNPDEVRQFSKLVSVTTELLINQEYTLNQHMIKQKLKEEFVYEWIYLKEEYNRDFISRGKSLGIDVNLERIVVVVENEREKFKELRGFVKEDEYYIKFSPNRLALILRNKKNLFSRIDSIREFMDESITKIGVGTVHSKLIESLSEAIQSLEIGKKLYKNNFINNYDKISLFYKGEELFDITECKNIIYKIEREGSDLNLLETFLCYMEMNGEKQKVAKEIYIHRNTLNYRLEKIEEITGLHFNNYLEFFQLLLAYISYKLKV</sequence>
<dbReference type="Proteomes" id="UP000775179">
    <property type="component" value="Unassembled WGS sequence"/>
</dbReference>
<dbReference type="InterPro" id="IPR008599">
    <property type="entry name" value="Diacid_rec"/>
</dbReference>
<dbReference type="PANTHER" id="PTHR33744">
    <property type="entry name" value="CARBOHYDRATE DIACID REGULATOR"/>
    <property type="match status" value="1"/>
</dbReference>
<evidence type="ECO:0000313" key="3">
    <source>
        <dbReference type="EMBL" id="MBX7291328.1"/>
    </source>
</evidence>
<organism evidence="3 4">
    <name type="scientific">Clostridium chauvoei</name>
    <dbReference type="NCBI Taxonomy" id="46867"/>
    <lineage>
        <taxon>Bacteria</taxon>
        <taxon>Bacillati</taxon>
        <taxon>Bacillota</taxon>
        <taxon>Clostridia</taxon>
        <taxon>Eubacteriales</taxon>
        <taxon>Clostridiaceae</taxon>
        <taxon>Clostridium</taxon>
    </lineage>
</organism>
<name>A0ABD4RJ59_9CLOT</name>
<evidence type="ECO:0000259" key="1">
    <source>
        <dbReference type="Pfam" id="PF05651"/>
    </source>
</evidence>
<reference evidence="3 4" key="1">
    <citation type="submission" date="2021-08" db="EMBL/GenBank/DDBJ databases">
        <title>Genome sequence analysis of Clostridium chauvoei strains of European origin and evaluation of typing options for outbreak investigations.</title>
        <authorList>
            <person name="Abdel-Glil M."/>
            <person name="Thomas P."/>
            <person name="Seyboldt C."/>
        </authorList>
    </citation>
    <scope>NUCLEOTIDE SEQUENCE [LARGE SCALE GENOMIC DNA]</scope>
    <source>
        <strain evidence="3 4">S0260-09</strain>
    </source>
</reference>